<dbReference type="EMBL" id="KN832880">
    <property type="protein sequence ID" value="KIM98760.1"/>
    <property type="molecule type" value="Genomic_DNA"/>
</dbReference>
<reference evidence="2" key="2">
    <citation type="submission" date="2015-01" db="EMBL/GenBank/DDBJ databases">
        <title>Evolutionary Origins and Diversification of the Mycorrhizal Mutualists.</title>
        <authorList>
            <consortium name="DOE Joint Genome Institute"/>
            <consortium name="Mycorrhizal Genomics Consortium"/>
            <person name="Kohler A."/>
            <person name="Kuo A."/>
            <person name="Nagy L.G."/>
            <person name="Floudas D."/>
            <person name="Copeland A."/>
            <person name="Barry K.W."/>
            <person name="Cichocki N."/>
            <person name="Veneault-Fourrey C."/>
            <person name="LaButti K."/>
            <person name="Lindquist E.A."/>
            <person name="Lipzen A."/>
            <person name="Lundell T."/>
            <person name="Morin E."/>
            <person name="Murat C."/>
            <person name="Riley R."/>
            <person name="Ohm R."/>
            <person name="Sun H."/>
            <person name="Tunlid A."/>
            <person name="Henrissat B."/>
            <person name="Grigoriev I.V."/>
            <person name="Hibbett D.S."/>
            <person name="Martin F."/>
        </authorList>
    </citation>
    <scope>NUCLEOTIDE SEQUENCE [LARGE SCALE GENOMIC DNA]</scope>
    <source>
        <strain evidence="2">Zn</strain>
    </source>
</reference>
<proteinExistence type="predicted"/>
<dbReference type="InParanoid" id="A0A0C3GRS9"/>
<sequence length="119" mass="13177">MAVLTEHIFVAILETTGFTLRILAKEEHAPKTTRGRRKDILRGQFLGCISKVAIAFQQRGYTDFARIQTCELVPSLSSLPNITIVTLDVTSAFSITASVGIGRQHTGENTDILINNRQY</sequence>
<name>A0A0C3GRS9_OIDMZ</name>
<dbReference type="HOGENOM" id="CLU_2062154_0_0_1"/>
<dbReference type="AlphaFoldDB" id="A0A0C3GRS9"/>
<evidence type="ECO:0000313" key="2">
    <source>
        <dbReference type="Proteomes" id="UP000054321"/>
    </source>
</evidence>
<keyword evidence="2" id="KW-1185">Reference proteome</keyword>
<reference evidence="1 2" key="1">
    <citation type="submission" date="2014-04" db="EMBL/GenBank/DDBJ databases">
        <authorList>
            <consortium name="DOE Joint Genome Institute"/>
            <person name="Kuo A."/>
            <person name="Martino E."/>
            <person name="Perotto S."/>
            <person name="Kohler A."/>
            <person name="Nagy L.G."/>
            <person name="Floudas D."/>
            <person name="Copeland A."/>
            <person name="Barry K.W."/>
            <person name="Cichocki N."/>
            <person name="Veneault-Fourrey C."/>
            <person name="LaButti K."/>
            <person name="Lindquist E.A."/>
            <person name="Lipzen A."/>
            <person name="Lundell T."/>
            <person name="Morin E."/>
            <person name="Murat C."/>
            <person name="Sun H."/>
            <person name="Tunlid A."/>
            <person name="Henrissat B."/>
            <person name="Grigoriev I.V."/>
            <person name="Hibbett D.S."/>
            <person name="Martin F."/>
            <person name="Nordberg H.P."/>
            <person name="Cantor M.N."/>
            <person name="Hua S.X."/>
        </authorList>
    </citation>
    <scope>NUCLEOTIDE SEQUENCE [LARGE SCALE GENOMIC DNA]</scope>
    <source>
        <strain evidence="1 2">Zn</strain>
    </source>
</reference>
<evidence type="ECO:0000313" key="1">
    <source>
        <dbReference type="EMBL" id="KIM98760.1"/>
    </source>
</evidence>
<gene>
    <name evidence="1" type="ORF">OIDMADRAFT_31526</name>
</gene>
<accession>A0A0C3GRS9</accession>
<organism evidence="1 2">
    <name type="scientific">Oidiodendron maius (strain Zn)</name>
    <dbReference type="NCBI Taxonomy" id="913774"/>
    <lineage>
        <taxon>Eukaryota</taxon>
        <taxon>Fungi</taxon>
        <taxon>Dikarya</taxon>
        <taxon>Ascomycota</taxon>
        <taxon>Pezizomycotina</taxon>
        <taxon>Leotiomycetes</taxon>
        <taxon>Leotiomycetes incertae sedis</taxon>
        <taxon>Myxotrichaceae</taxon>
        <taxon>Oidiodendron</taxon>
    </lineage>
</organism>
<protein>
    <submittedName>
        <fullName evidence="1">Uncharacterized protein</fullName>
    </submittedName>
</protein>
<dbReference type="Proteomes" id="UP000054321">
    <property type="component" value="Unassembled WGS sequence"/>
</dbReference>